<dbReference type="OrthoDB" id="4062651at2759"/>
<dbReference type="Gene3D" id="3.30.200.20">
    <property type="entry name" value="Phosphorylase Kinase, domain 1"/>
    <property type="match status" value="1"/>
</dbReference>
<dbReference type="PROSITE" id="PS50011">
    <property type="entry name" value="PROTEIN_KINASE_DOM"/>
    <property type="match status" value="1"/>
</dbReference>
<evidence type="ECO:0000259" key="5">
    <source>
        <dbReference type="PROSITE" id="PS50011"/>
    </source>
</evidence>
<dbReference type="InterPro" id="IPR011009">
    <property type="entry name" value="Kinase-like_dom_sf"/>
</dbReference>
<dbReference type="SUPFAM" id="SSF56112">
    <property type="entry name" value="Protein kinase-like (PK-like)"/>
    <property type="match status" value="1"/>
</dbReference>
<protein>
    <submittedName>
        <fullName evidence="6">G-type lectin S-receptor-like serine/threonine-protein kinase At1g34300</fullName>
    </submittedName>
</protein>
<dbReference type="PaxDb" id="4097-A0A1S4BGW4"/>
<evidence type="ECO:0000256" key="1">
    <source>
        <dbReference type="ARBA" id="ARBA00022679"/>
    </source>
</evidence>
<gene>
    <name evidence="6" type="primary">LOC107808113</name>
</gene>
<dbReference type="InterPro" id="IPR001245">
    <property type="entry name" value="Ser-Thr/Tyr_kinase_cat_dom"/>
</dbReference>
<proteinExistence type="predicted"/>
<dbReference type="GO" id="GO:0004672">
    <property type="term" value="F:protein kinase activity"/>
    <property type="evidence" value="ECO:0007669"/>
    <property type="project" value="InterPro"/>
</dbReference>
<dbReference type="SMR" id="A0A1S4BGW4"/>
<dbReference type="RefSeq" id="XP_016488087.1">
    <property type="nucleotide sequence ID" value="XM_016632601.1"/>
</dbReference>
<reference evidence="6" key="1">
    <citation type="submission" date="2025-08" db="UniProtKB">
        <authorList>
            <consortium name="RefSeq"/>
        </authorList>
    </citation>
    <scope>IDENTIFICATION</scope>
</reference>
<dbReference type="InterPro" id="IPR051343">
    <property type="entry name" value="G-type_lectin_kinases/EP1-like"/>
</dbReference>
<name>A0A1S4BGW4_TOBAC</name>
<dbReference type="Pfam" id="PF07714">
    <property type="entry name" value="PK_Tyr_Ser-Thr"/>
    <property type="match status" value="1"/>
</dbReference>
<keyword evidence="1" id="KW-0808">Transferase</keyword>
<sequence length="195" mass="21355">MSNSQAVPTHADNDLDFHGENDNIAAMIKVPQAGLEGVPIVDPVNVSSHVTLNANLAVDPEGSIHREVRSGGRDSFVKAHARAIKVATRNSTYSRGERTTSCRIRFSYRELQNATNNFSIKHGQSGFGSVYQGVLADGTRIAVKKLEGVGQGKKEFRAEVSIIGSIHHLHLVRLRGYCAEGTHRLLAYEYMSNKE</sequence>
<dbReference type="PANTHER" id="PTHR47976">
    <property type="entry name" value="G-TYPE LECTIN S-RECEPTOR-LIKE SERINE/THREONINE-PROTEIN KINASE SD2-5"/>
    <property type="match status" value="1"/>
</dbReference>
<organism evidence="6">
    <name type="scientific">Nicotiana tabacum</name>
    <name type="common">Common tobacco</name>
    <dbReference type="NCBI Taxonomy" id="4097"/>
    <lineage>
        <taxon>Eukaryota</taxon>
        <taxon>Viridiplantae</taxon>
        <taxon>Streptophyta</taxon>
        <taxon>Embryophyta</taxon>
        <taxon>Tracheophyta</taxon>
        <taxon>Spermatophyta</taxon>
        <taxon>Magnoliopsida</taxon>
        <taxon>eudicotyledons</taxon>
        <taxon>Gunneridae</taxon>
        <taxon>Pentapetalae</taxon>
        <taxon>asterids</taxon>
        <taxon>lamiids</taxon>
        <taxon>Solanales</taxon>
        <taxon>Solanaceae</taxon>
        <taxon>Nicotianoideae</taxon>
        <taxon>Nicotianeae</taxon>
        <taxon>Nicotiana</taxon>
    </lineage>
</organism>
<dbReference type="GO" id="GO:0005524">
    <property type="term" value="F:ATP binding"/>
    <property type="evidence" value="ECO:0007669"/>
    <property type="project" value="UniProtKB-KW"/>
</dbReference>
<dbReference type="STRING" id="4097.A0A1S4BGW4"/>
<evidence type="ECO:0000313" key="6">
    <source>
        <dbReference type="RefSeq" id="XP_016488087.1"/>
    </source>
</evidence>
<keyword evidence="3" id="KW-0547">Nucleotide-binding</keyword>
<evidence type="ECO:0000256" key="3">
    <source>
        <dbReference type="ARBA" id="ARBA00022741"/>
    </source>
</evidence>
<keyword evidence="2" id="KW-0732">Signal</keyword>
<evidence type="ECO:0000256" key="4">
    <source>
        <dbReference type="ARBA" id="ARBA00022840"/>
    </source>
</evidence>
<keyword evidence="4" id="KW-0067">ATP-binding</keyword>
<dbReference type="InterPro" id="IPR000719">
    <property type="entry name" value="Prot_kinase_dom"/>
</dbReference>
<dbReference type="FunFam" id="3.30.200.20:FF:000178">
    <property type="entry name" value="serine/threonine-protein kinase PBS1-like"/>
    <property type="match status" value="1"/>
</dbReference>
<accession>A0A1S4BGW4</accession>
<feature type="domain" description="Protein kinase" evidence="5">
    <location>
        <begin position="116"/>
        <end position="195"/>
    </location>
</feature>
<dbReference type="KEGG" id="nta:107808113"/>
<evidence type="ECO:0000256" key="2">
    <source>
        <dbReference type="ARBA" id="ARBA00022729"/>
    </source>
</evidence>
<dbReference type="AlphaFoldDB" id="A0A1S4BGW4"/>
<dbReference type="PANTHER" id="PTHR47976:SF1">
    <property type="entry name" value="G-TYPE LECTIN S-RECEPTOR-LIKE SERINE_THREONINE-PROTEIN KINASE SD2-5"/>
    <property type="match status" value="1"/>
</dbReference>